<protein>
    <submittedName>
        <fullName evidence="1">Uncharacterized protein</fullName>
    </submittedName>
</protein>
<evidence type="ECO:0000313" key="1">
    <source>
        <dbReference type="EMBL" id="CAG6679908.1"/>
    </source>
</evidence>
<dbReference type="AlphaFoldDB" id="A0A8D8X2F3"/>
<dbReference type="EMBL" id="HBUF01250439">
    <property type="protein sequence ID" value="CAG6679906.1"/>
    <property type="molecule type" value="Transcribed_RNA"/>
</dbReference>
<name>A0A8D8X2F3_9HEMI</name>
<organism evidence="1">
    <name type="scientific">Cacopsylla melanoneura</name>
    <dbReference type="NCBI Taxonomy" id="428564"/>
    <lineage>
        <taxon>Eukaryota</taxon>
        <taxon>Metazoa</taxon>
        <taxon>Ecdysozoa</taxon>
        <taxon>Arthropoda</taxon>
        <taxon>Hexapoda</taxon>
        <taxon>Insecta</taxon>
        <taxon>Pterygota</taxon>
        <taxon>Neoptera</taxon>
        <taxon>Paraneoptera</taxon>
        <taxon>Hemiptera</taxon>
        <taxon>Sternorrhyncha</taxon>
        <taxon>Psylloidea</taxon>
        <taxon>Psyllidae</taxon>
        <taxon>Psyllinae</taxon>
        <taxon>Cacopsylla</taxon>
    </lineage>
</organism>
<sequence>MPITYLSLNKFFIKSNTYTIFQPIIHHVPLYSIDLVLFPCRMAPPRLWPSLGPPTTSSWRYAVPTESSTCLTTKGRGRTSFLPNQQIPGTAGKVMWLKDCHFHPTPPSWQWLNPTVSFSFTN</sequence>
<proteinExistence type="predicted"/>
<dbReference type="EMBL" id="HBUF01250440">
    <property type="protein sequence ID" value="CAG6679908.1"/>
    <property type="molecule type" value="Transcribed_RNA"/>
</dbReference>
<reference evidence="1" key="1">
    <citation type="submission" date="2021-05" db="EMBL/GenBank/DDBJ databases">
        <authorList>
            <person name="Alioto T."/>
            <person name="Alioto T."/>
            <person name="Gomez Garrido J."/>
        </authorList>
    </citation>
    <scope>NUCLEOTIDE SEQUENCE</scope>
</reference>
<accession>A0A8D8X2F3</accession>